<keyword evidence="15" id="KW-1185">Reference proteome</keyword>
<dbReference type="Proteomes" id="UP001152178">
    <property type="component" value="Unassembled WGS sequence"/>
</dbReference>
<dbReference type="EC" id="2.8.1.7" evidence="4"/>
<dbReference type="PROSITE" id="PS00595">
    <property type="entry name" value="AA_TRANSFER_CLASS_5"/>
    <property type="match status" value="1"/>
</dbReference>
<dbReference type="PIRSF" id="PIRSF005572">
    <property type="entry name" value="NifS"/>
    <property type="match status" value="1"/>
</dbReference>
<comment type="catalytic activity">
    <reaction evidence="11">
        <text>(sulfur carrier)-H + L-cysteine = (sulfur carrier)-SH + L-alanine</text>
        <dbReference type="Rhea" id="RHEA:43892"/>
        <dbReference type="Rhea" id="RHEA-COMP:14737"/>
        <dbReference type="Rhea" id="RHEA-COMP:14739"/>
        <dbReference type="ChEBI" id="CHEBI:29917"/>
        <dbReference type="ChEBI" id="CHEBI:35235"/>
        <dbReference type="ChEBI" id="CHEBI:57972"/>
        <dbReference type="ChEBI" id="CHEBI:64428"/>
        <dbReference type="EC" id="2.8.1.7"/>
    </reaction>
</comment>
<keyword evidence="10" id="KW-0411">Iron-sulfur</keyword>
<dbReference type="Gene3D" id="3.40.640.10">
    <property type="entry name" value="Type I PLP-dependent aspartate aminotransferase-like (Major domain)"/>
    <property type="match status" value="1"/>
</dbReference>
<dbReference type="EMBL" id="JAPFQA010000008">
    <property type="protein sequence ID" value="MCZ8546378.1"/>
    <property type="molecule type" value="Genomic_DNA"/>
</dbReference>
<keyword evidence="9" id="KW-0408">Iron</keyword>
<proteinExistence type="inferred from homology"/>
<comment type="similarity">
    <text evidence="3">Belongs to the class-V pyridoxal-phosphate-dependent aminotransferase family. NifS/IscS subfamily.</text>
</comment>
<gene>
    <name evidence="14" type="ORF">OOJ09_19490</name>
</gene>
<sequence>MPIYLDGHSTTPLAPEAMEAMAPWWHAQVGNPHSPHLSGMLASQAVETARSELASLIGSDPQELVFTSGATEANNIAIRGIALAALEGGIGRRDIVVSAIEHKSVLSSASSLRSAGFRIIEAPVDVNGIIDISALERLVGIETLLVSVMAVNNEVGSIQPLADVIRIARAAGALVHVDAAQGAGKLPLDCAEFDLASLSSHKIYGPMGIGALFISSAASLRPLPVLFGGGQEAGVRPGTVPTPLVVGFGAAAKVSRTRLVADAAHSGRLSALFLEELRSRQVQFIENVSAPSRVPGSLSLRFPGNEAMSIIVKASDRISISEGSACTSGQITASHVLLEMGFTHQEATETIRLYFSRYNREADAMEAAAVLSAIVAR</sequence>
<keyword evidence="7" id="KW-0479">Metal-binding</keyword>
<dbReference type="Gene3D" id="1.10.260.50">
    <property type="match status" value="1"/>
</dbReference>
<dbReference type="InterPro" id="IPR020578">
    <property type="entry name" value="Aminotrans_V_PyrdxlP_BS"/>
</dbReference>
<evidence type="ECO:0000313" key="15">
    <source>
        <dbReference type="Proteomes" id="UP001152178"/>
    </source>
</evidence>
<keyword evidence="6" id="KW-0808">Transferase</keyword>
<name>A0ABT4QXR8_9HYPH</name>
<protein>
    <recommendedName>
        <fullName evidence="5">Cysteine desulfurase</fullName>
        <ecNumber evidence="4">2.8.1.7</ecNumber>
    </recommendedName>
</protein>
<dbReference type="PANTHER" id="PTHR11601">
    <property type="entry name" value="CYSTEINE DESULFURYLASE FAMILY MEMBER"/>
    <property type="match status" value="1"/>
</dbReference>
<evidence type="ECO:0000256" key="4">
    <source>
        <dbReference type="ARBA" id="ARBA00012239"/>
    </source>
</evidence>
<evidence type="ECO:0000256" key="5">
    <source>
        <dbReference type="ARBA" id="ARBA00013558"/>
    </source>
</evidence>
<evidence type="ECO:0000256" key="11">
    <source>
        <dbReference type="ARBA" id="ARBA00050776"/>
    </source>
</evidence>
<evidence type="ECO:0000313" key="14">
    <source>
        <dbReference type="EMBL" id="MCZ8546378.1"/>
    </source>
</evidence>
<evidence type="ECO:0000256" key="3">
    <source>
        <dbReference type="ARBA" id="ARBA00006490"/>
    </source>
</evidence>
<evidence type="ECO:0000259" key="13">
    <source>
        <dbReference type="Pfam" id="PF00266"/>
    </source>
</evidence>
<comment type="caution">
    <text evidence="14">The sequence shown here is derived from an EMBL/GenBank/DDBJ whole genome shotgun (WGS) entry which is preliminary data.</text>
</comment>
<dbReference type="Pfam" id="PF00266">
    <property type="entry name" value="Aminotran_5"/>
    <property type="match status" value="1"/>
</dbReference>
<accession>A0ABT4QXR8</accession>
<evidence type="ECO:0000256" key="9">
    <source>
        <dbReference type="ARBA" id="ARBA00023004"/>
    </source>
</evidence>
<dbReference type="InterPro" id="IPR015422">
    <property type="entry name" value="PyrdxlP-dep_Trfase_small"/>
</dbReference>
<evidence type="ECO:0000256" key="1">
    <source>
        <dbReference type="ARBA" id="ARBA00001933"/>
    </source>
</evidence>
<dbReference type="InterPro" id="IPR015421">
    <property type="entry name" value="PyrdxlP-dep_Trfase_major"/>
</dbReference>
<evidence type="ECO:0000256" key="12">
    <source>
        <dbReference type="RuleBase" id="RU004504"/>
    </source>
</evidence>
<dbReference type="SUPFAM" id="SSF53383">
    <property type="entry name" value="PLP-dependent transferases"/>
    <property type="match status" value="1"/>
</dbReference>
<keyword evidence="8" id="KW-0663">Pyridoxal phosphate</keyword>
<dbReference type="InterPro" id="IPR016454">
    <property type="entry name" value="Cysteine_dSase"/>
</dbReference>
<evidence type="ECO:0000256" key="7">
    <source>
        <dbReference type="ARBA" id="ARBA00022723"/>
    </source>
</evidence>
<evidence type="ECO:0000256" key="10">
    <source>
        <dbReference type="ARBA" id="ARBA00023014"/>
    </source>
</evidence>
<reference evidence="14" key="1">
    <citation type="submission" date="2022-11" db="EMBL/GenBank/DDBJ databases">
        <authorList>
            <person name="Coimbra C."/>
        </authorList>
    </citation>
    <scope>NUCLEOTIDE SEQUENCE</scope>
    <source>
        <strain evidence="14">Jales19</strain>
    </source>
</reference>
<feature type="domain" description="Aminotransferase class V" evidence="13">
    <location>
        <begin position="3"/>
        <end position="363"/>
    </location>
</feature>
<comment type="function">
    <text evidence="2">Catalyzes the removal of elemental sulfur atoms from cysteine to produce alanine. Seems to participate in the biosynthesis of the nitrogenase metalloclusters by providing the inorganic sulfur required for the Fe-S core formation.</text>
</comment>
<evidence type="ECO:0000256" key="2">
    <source>
        <dbReference type="ARBA" id="ARBA00003120"/>
    </source>
</evidence>
<dbReference type="PANTHER" id="PTHR11601:SF34">
    <property type="entry name" value="CYSTEINE DESULFURASE"/>
    <property type="match status" value="1"/>
</dbReference>
<dbReference type="Gene3D" id="3.90.1150.10">
    <property type="entry name" value="Aspartate Aminotransferase, domain 1"/>
    <property type="match status" value="1"/>
</dbReference>
<evidence type="ECO:0000256" key="8">
    <source>
        <dbReference type="ARBA" id="ARBA00022898"/>
    </source>
</evidence>
<comment type="cofactor">
    <cofactor evidence="1 12">
        <name>pyridoxal 5'-phosphate</name>
        <dbReference type="ChEBI" id="CHEBI:597326"/>
    </cofactor>
</comment>
<organism evidence="14 15">
    <name type="scientific">Mesorhizobium qingshengii</name>
    <dbReference type="NCBI Taxonomy" id="1165689"/>
    <lineage>
        <taxon>Bacteria</taxon>
        <taxon>Pseudomonadati</taxon>
        <taxon>Pseudomonadota</taxon>
        <taxon>Alphaproteobacteria</taxon>
        <taxon>Hyphomicrobiales</taxon>
        <taxon>Phyllobacteriaceae</taxon>
        <taxon>Mesorhizobium</taxon>
    </lineage>
</organism>
<dbReference type="InterPro" id="IPR015424">
    <property type="entry name" value="PyrdxlP-dep_Trfase"/>
</dbReference>
<dbReference type="RefSeq" id="WP_269906735.1">
    <property type="nucleotide sequence ID" value="NZ_JAPFQA010000008.1"/>
</dbReference>
<dbReference type="InterPro" id="IPR000192">
    <property type="entry name" value="Aminotrans_V_dom"/>
</dbReference>
<evidence type="ECO:0000256" key="6">
    <source>
        <dbReference type="ARBA" id="ARBA00022679"/>
    </source>
</evidence>